<gene>
    <name evidence="1" type="ORF">GGR04_004628</name>
</gene>
<dbReference type="Pfam" id="PF13650">
    <property type="entry name" value="Asp_protease_2"/>
    <property type="match status" value="1"/>
</dbReference>
<sequence>MTAPSWMIAVLIVAAVGDATGSARASDLVLPIRFDSFAAPLIELDLDGTTSALMLDTGSAEGLHLTRPTIERIRGARFTGQTQKSSNMAGDVRENARFVIDALTIGGLTFRDVTGVEFTPWSVTLMGAAEPPVSPVIGLGFFKGRSILIDYQAATLTVFEASAAGVLEGQDGWIEVPFRQTDEGLLLDADIAGQRHRMSLDSGASMSMVIADRIDAASSAVSCRSIYPNMPDEDCKLVPVETEFGGSKRTMNAFLMRENPGPFEGTGLLGGDFLFQHAVLVDLGASRMLVRAFPSDAGGRSASRFRPFYVLP</sequence>
<evidence type="ECO:0000313" key="2">
    <source>
        <dbReference type="Proteomes" id="UP000542776"/>
    </source>
</evidence>
<accession>A0A7W6H9B5</accession>
<comment type="caution">
    <text evidence="1">The sequence shown here is derived from an EMBL/GenBank/DDBJ whole genome shotgun (WGS) entry which is preliminary data.</text>
</comment>
<protein>
    <recommendedName>
        <fullName evidence="3">Peptidase A2 domain-containing protein</fullName>
    </recommendedName>
</protein>
<dbReference type="AlphaFoldDB" id="A0A7W6H9B5"/>
<name>A0A7W6H9B5_9HYPH</name>
<dbReference type="InterPro" id="IPR021109">
    <property type="entry name" value="Peptidase_aspartic_dom_sf"/>
</dbReference>
<dbReference type="EMBL" id="JACIEK010000029">
    <property type="protein sequence ID" value="MBB4000748.1"/>
    <property type="molecule type" value="Genomic_DNA"/>
</dbReference>
<organism evidence="1 2">
    <name type="scientific">Aureimonas pseudogalii</name>
    <dbReference type="NCBI Taxonomy" id="1744844"/>
    <lineage>
        <taxon>Bacteria</taxon>
        <taxon>Pseudomonadati</taxon>
        <taxon>Pseudomonadota</taxon>
        <taxon>Alphaproteobacteria</taxon>
        <taxon>Hyphomicrobiales</taxon>
        <taxon>Aurantimonadaceae</taxon>
        <taxon>Aureimonas</taxon>
    </lineage>
</organism>
<reference evidence="1 2" key="1">
    <citation type="submission" date="2020-08" db="EMBL/GenBank/DDBJ databases">
        <title>Genomic Encyclopedia of Type Strains, Phase IV (KMG-IV): sequencing the most valuable type-strain genomes for metagenomic binning, comparative biology and taxonomic classification.</title>
        <authorList>
            <person name="Goeker M."/>
        </authorList>
    </citation>
    <scope>NUCLEOTIDE SEQUENCE [LARGE SCALE GENOMIC DNA]</scope>
    <source>
        <strain evidence="1 2">DSM 102238</strain>
    </source>
</reference>
<evidence type="ECO:0000313" key="1">
    <source>
        <dbReference type="EMBL" id="MBB4000748.1"/>
    </source>
</evidence>
<keyword evidence="2" id="KW-1185">Reference proteome</keyword>
<dbReference type="Proteomes" id="UP000542776">
    <property type="component" value="Unassembled WGS sequence"/>
</dbReference>
<evidence type="ECO:0008006" key="3">
    <source>
        <dbReference type="Google" id="ProtNLM"/>
    </source>
</evidence>
<proteinExistence type="predicted"/>
<dbReference type="Gene3D" id="2.40.70.10">
    <property type="entry name" value="Acid Proteases"/>
    <property type="match status" value="1"/>
</dbReference>